<evidence type="ECO:0000256" key="10">
    <source>
        <dbReference type="ARBA" id="ARBA00023136"/>
    </source>
</evidence>
<keyword evidence="9" id="KW-1133">Transmembrane helix</keyword>
<keyword evidence="5" id="KW-0963">Cytoplasm</keyword>
<keyword evidence="7" id="KW-0256">Endoplasmic reticulum</keyword>
<dbReference type="InterPro" id="IPR009703">
    <property type="entry name" value="Selenoprotein_S"/>
</dbReference>
<evidence type="ECO:0000256" key="7">
    <source>
        <dbReference type="ARBA" id="ARBA00022824"/>
    </source>
</evidence>
<evidence type="ECO:0000256" key="8">
    <source>
        <dbReference type="ARBA" id="ARBA00022933"/>
    </source>
</evidence>
<accession>A0A9L0RTB9</accession>
<organism evidence="13 14">
    <name type="scientific">Equus caballus</name>
    <name type="common">Horse</name>
    <dbReference type="NCBI Taxonomy" id="9796"/>
    <lineage>
        <taxon>Eukaryota</taxon>
        <taxon>Metazoa</taxon>
        <taxon>Chordata</taxon>
        <taxon>Craniata</taxon>
        <taxon>Vertebrata</taxon>
        <taxon>Euteleostomi</taxon>
        <taxon>Mammalia</taxon>
        <taxon>Eutheria</taxon>
        <taxon>Laurasiatheria</taxon>
        <taxon>Perissodactyla</taxon>
        <taxon>Equidae</taxon>
        <taxon>Equus</taxon>
    </lineage>
</organism>
<reference evidence="13" key="3">
    <citation type="submission" date="2025-09" db="UniProtKB">
        <authorList>
            <consortium name="Ensembl"/>
        </authorList>
    </citation>
    <scope>IDENTIFICATION</scope>
    <source>
        <strain evidence="13">Thoroughbred</strain>
    </source>
</reference>
<dbReference type="GO" id="GO:0005789">
    <property type="term" value="C:endoplasmic reticulum membrane"/>
    <property type="evidence" value="ECO:0007669"/>
    <property type="project" value="UniProtKB-SubCell"/>
</dbReference>
<keyword evidence="6" id="KW-0812">Transmembrane</keyword>
<dbReference type="PANTHER" id="PTHR28621:SF1">
    <property type="entry name" value="SELENOPROTEIN S"/>
    <property type="match status" value="1"/>
</dbReference>
<evidence type="ECO:0000313" key="13">
    <source>
        <dbReference type="Ensembl" id="ENSECAP00000065091.1"/>
    </source>
</evidence>
<keyword evidence="10" id="KW-0472">Membrane</keyword>
<evidence type="ECO:0000256" key="3">
    <source>
        <dbReference type="ARBA" id="ARBA00011034"/>
    </source>
</evidence>
<dbReference type="GO" id="GO:0006886">
    <property type="term" value="P:intracellular protein transport"/>
    <property type="evidence" value="ECO:0007669"/>
    <property type="project" value="InterPro"/>
</dbReference>
<evidence type="ECO:0000256" key="5">
    <source>
        <dbReference type="ARBA" id="ARBA00022490"/>
    </source>
</evidence>
<evidence type="ECO:0000256" key="9">
    <source>
        <dbReference type="ARBA" id="ARBA00022989"/>
    </source>
</evidence>
<evidence type="ECO:0000256" key="6">
    <source>
        <dbReference type="ARBA" id="ARBA00022692"/>
    </source>
</evidence>
<evidence type="ECO:0000256" key="4">
    <source>
        <dbReference type="ARBA" id="ARBA00020493"/>
    </source>
</evidence>
<evidence type="ECO:0000256" key="2">
    <source>
        <dbReference type="ARBA" id="ARBA00004496"/>
    </source>
</evidence>
<evidence type="ECO:0000256" key="12">
    <source>
        <dbReference type="SAM" id="MobiDB-lite"/>
    </source>
</evidence>
<evidence type="ECO:0000313" key="14">
    <source>
        <dbReference type="Proteomes" id="UP000002281"/>
    </source>
</evidence>
<dbReference type="AlphaFoldDB" id="A0A9L0RTB9"/>
<reference evidence="13" key="2">
    <citation type="submission" date="2025-08" db="UniProtKB">
        <authorList>
            <consortium name="Ensembl"/>
        </authorList>
    </citation>
    <scope>IDENTIFICATION</scope>
    <source>
        <strain evidence="13">Thoroughbred</strain>
    </source>
</reference>
<reference evidence="13 14" key="1">
    <citation type="journal article" date="2009" name="Science">
        <title>Genome sequence, comparative analysis, and population genetics of the domestic horse.</title>
        <authorList>
            <consortium name="Broad Institute Genome Sequencing Platform"/>
            <consortium name="Broad Institute Whole Genome Assembly Team"/>
            <person name="Wade C.M."/>
            <person name="Giulotto E."/>
            <person name="Sigurdsson S."/>
            <person name="Zoli M."/>
            <person name="Gnerre S."/>
            <person name="Imsland F."/>
            <person name="Lear T.L."/>
            <person name="Adelson D.L."/>
            <person name="Bailey E."/>
            <person name="Bellone R.R."/>
            <person name="Bloecker H."/>
            <person name="Distl O."/>
            <person name="Edgar R.C."/>
            <person name="Garber M."/>
            <person name="Leeb T."/>
            <person name="Mauceli E."/>
            <person name="MacLeod J.N."/>
            <person name="Penedo M.C.T."/>
            <person name="Raison J.M."/>
            <person name="Sharpe T."/>
            <person name="Vogel J."/>
            <person name="Andersson L."/>
            <person name="Antczak D.F."/>
            <person name="Biagi T."/>
            <person name="Binns M.M."/>
            <person name="Chowdhary B.P."/>
            <person name="Coleman S.J."/>
            <person name="Della Valle G."/>
            <person name="Fryc S."/>
            <person name="Guerin G."/>
            <person name="Hasegawa T."/>
            <person name="Hill E.W."/>
            <person name="Jurka J."/>
            <person name="Kiialainen A."/>
            <person name="Lindgren G."/>
            <person name="Liu J."/>
            <person name="Magnani E."/>
            <person name="Mickelson J.R."/>
            <person name="Murray J."/>
            <person name="Nergadze S.G."/>
            <person name="Onofrio R."/>
            <person name="Pedroni S."/>
            <person name="Piras M.F."/>
            <person name="Raudsepp T."/>
            <person name="Rocchi M."/>
            <person name="Roeed K.H."/>
            <person name="Ryder O.A."/>
            <person name="Searle S."/>
            <person name="Skow L."/>
            <person name="Swinburne J.E."/>
            <person name="Syvaenen A.C."/>
            <person name="Tozaki T."/>
            <person name="Valberg S.J."/>
            <person name="Vaudin M."/>
            <person name="White J.R."/>
            <person name="Zody M.C."/>
            <person name="Lander E.S."/>
            <person name="Lindblad-Toh K."/>
        </authorList>
    </citation>
    <scope>NUCLEOTIDE SEQUENCE [LARGE SCALE GENOMIC DNA]</scope>
    <source>
        <strain evidence="13 14">Thoroughbred</strain>
    </source>
</reference>
<dbReference type="Gene3D" id="6.10.250.2950">
    <property type="match status" value="1"/>
</dbReference>
<comment type="subcellular location">
    <subcellularLocation>
        <location evidence="2">Cytoplasm</location>
    </subcellularLocation>
    <subcellularLocation>
        <location evidence="1">Endoplasmic reticulum membrane</location>
        <topology evidence="1">Single-pass membrane protein</topology>
    </subcellularLocation>
</comment>
<name>A0A9L0RTB9_HORSE</name>
<dbReference type="Ensembl" id="ENSECAT00000114061.1">
    <property type="protein sequence ID" value="ENSECAP00000065091.1"/>
    <property type="gene ID" value="ENSECAG00000012386.4"/>
</dbReference>
<evidence type="ECO:0000256" key="1">
    <source>
        <dbReference type="ARBA" id="ARBA00004389"/>
    </source>
</evidence>
<comment type="function">
    <text evidence="11">Involved in the degradation process of misfolded endoplasmic reticulum (ER) luminal proteins. Participates in the transfer of misfolded proteins from the ER to the cytosol, where they are destroyed by the proteasome in a ubiquitin-dependent manner. Probably acts by serving as a linker between DERL1, which mediates the retrotranslocation of misfolded proteins into the cytosol, and the ATPase complex VCP, which mediates the translocation and ubiquitination.</text>
</comment>
<dbReference type="GeneTree" id="ENSGT00390000015688"/>
<dbReference type="PANTHER" id="PTHR28621">
    <property type="entry name" value="SELENOPROTEIN S"/>
    <property type="match status" value="1"/>
</dbReference>
<feature type="region of interest" description="Disordered" evidence="12">
    <location>
        <begin position="103"/>
        <end position="182"/>
    </location>
</feature>
<protein>
    <recommendedName>
        <fullName evidence="4">Selenoprotein S</fullName>
    </recommendedName>
</protein>
<keyword evidence="8" id="KW-0712">Selenocysteine</keyword>
<gene>
    <name evidence="13" type="primary">SELENOS</name>
</gene>
<proteinExistence type="inferred from homology"/>
<dbReference type="Pfam" id="PF06936">
    <property type="entry name" value="Selenoprotein_S"/>
    <property type="match status" value="1"/>
</dbReference>
<evidence type="ECO:0000256" key="11">
    <source>
        <dbReference type="ARBA" id="ARBA00025348"/>
    </source>
</evidence>
<keyword evidence="14" id="KW-1185">Reference proteome</keyword>
<comment type="similarity">
    <text evidence="3">Belongs to the selenoprotein S family.</text>
</comment>
<dbReference type="Proteomes" id="UP000002281">
    <property type="component" value="Chromosome 1"/>
</dbReference>
<sequence>HGVREEVPSPGTAISTGEVFLHCLTSILLYTSNNMDPQEFPLYIIQGALSEILSDILEPDVVVKRQEALAAARLKMQEELNAQVEKHKEKLRQLEEEKRRRKIEMWDSMQEGKSYKRNARGPQEEDSPGPSTSSVIPKRKSDRKPLRGGVHVNPEGGEGKGTRTLRVGPVSRPKTLFSIGGEGVSVGRRCRGMEA</sequence>